<keyword evidence="2 6" id="KW-0812">Transmembrane</keyword>
<keyword evidence="3 6" id="KW-1133">Transmembrane helix</keyword>
<accession>A0A1N7J3Y0</accession>
<feature type="transmembrane region" description="Helical" evidence="6">
    <location>
        <begin position="75"/>
        <end position="96"/>
    </location>
</feature>
<dbReference type="AlphaFoldDB" id="A0A1N7J3Y0"/>
<proteinExistence type="predicted"/>
<gene>
    <name evidence="7" type="ORF">SAMN05444817_103275</name>
</gene>
<dbReference type="EMBL" id="FTOF01000003">
    <property type="protein sequence ID" value="SIS43956.1"/>
    <property type="molecule type" value="Genomic_DNA"/>
</dbReference>
<sequence length="146" mass="16575">MSTAGGFSDQPVVDADSVSSPGKRFSRRKAELITSAKRSPMENLRSRERAYLIMQGMRIPFVFLSIAAVMWWHNWVLAIIFFAISIPLPWISVVVANDGNEVRDKRSRNVYKPAAARQKQLAAARQQQLTERAHTEHTPETIDHED</sequence>
<dbReference type="RefSeq" id="WP_076598871.1">
    <property type="nucleotide sequence ID" value="NZ_CP046976.1"/>
</dbReference>
<dbReference type="SUPFAM" id="SSF90123">
    <property type="entry name" value="ABC transporter transmembrane region"/>
    <property type="match status" value="1"/>
</dbReference>
<feature type="transmembrane region" description="Helical" evidence="6">
    <location>
        <begin position="50"/>
        <end position="69"/>
    </location>
</feature>
<dbReference type="InterPro" id="IPR021449">
    <property type="entry name" value="DUF3099"/>
</dbReference>
<evidence type="ECO:0000313" key="7">
    <source>
        <dbReference type="EMBL" id="SIS43956.1"/>
    </source>
</evidence>
<evidence type="ECO:0000256" key="4">
    <source>
        <dbReference type="ARBA" id="ARBA00023136"/>
    </source>
</evidence>
<name>A0A1N7J3Y0_9CORY</name>
<dbReference type="Pfam" id="PF11298">
    <property type="entry name" value="DUF3099"/>
    <property type="match status" value="1"/>
</dbReference>
<evidence type="ECO:0000256" key="6">
    <source>
        <dbReference type="SAM" id="Phobius"/>
    </source>
</evidence>
<evidence type="ECO:0008006" key="9">
    <source>
        <dbReference type="Google" id="ProtNLM"/>
    </source>
</evidence>
<evidence type="ECO:0000256" key="5">
    <source>
        <dbReference type="SAM" id="MobiDB-lite"/>
    </source>
</evidence>
<feature type="compositionally biased region" description="Basic and acidic residues" evidence="5">
    <location>
        <begin position="131"/>
        <end position="146"/>
    </location>
</feature>
<evidence type="ECO:0000256" key="2">
    <source>
        <dbReference type="ARBA" id="ARBA00022692"/>
    </source>
</evidence>
<evidence type="ECO:0000256" key="1">
    <source>
        <dbReference type="ARBA" id="ARBA00004651"/>
    </source>
</evidence>
<evidence type="ECO:0000313" key="8">
    <source>
        <dbReference type="Proteomes" id="UP000186292"/>
    </source>
</evidence>
<dbReference type="OrthoDB" id="5188998at2"/>
<dbReference type="STRING" id="1161099.SAMN05444817_103275"/>
<feature type="region of interest" description="Disordered" evidence="5">
    <location>
        <begin position="122"/>
        <end position="146"/>
    </location>
</feature>
<dbReference type="GO" id="GO:0005524">
    <property type="term" value="F:ATP binding"/>
    <property type="evidence" value="ECO:0007669"/>
    <property type="project" value="InterPro"/>
</dbReference>
<feature type="region of interest" description="Disordered" evidence="5">
    <location>
        <begin position="1"/>
        <end position="22"/>
    </location>
</feature>
<dbReference type="GO" id="GO:0005886">
    <property type="term" value="C:plasma membrane"/>
    <property type="evidence" value="ECO:0007669"/>
    <property type="project" value="UniProtKB-SubCell"/>
</dbReference>
<dbReference type="InterPro" id="IPR036640">
    <property type="entry name" value="ABC1_TM_sf"/>
</dbReference>
<dbReference type="Proteomes" id="UP000186292">
    <property type="component" value="Unassembled WGS sequence"/>
</dbReference>
<keyword evidence="4 6" id="KW-0472">Membrane</keyword>
<evidence type="ECO:0000256" key="3">
    <source>
        <dbReference type="ARBA" id="ARBA00022989"/>
    </source>
</evidence>
<reference evidence="8" key="1">
    <citation type="submission" date="2017-01" db="EMBL/GenBank/DDBJ databases">
        <authorList>
            <person name="Varghese N."/>
            <person name="Submissions S."/>
        </authorList>
    </citation>
    <scope>NUCLEOTIDE SEQUENCE [LARGE SCALE GENOMIC DNA]</scope>
    <source>
        <strain evidence="8">DSM 44531</strain>
    </source>
</reference>
<protein>
    <recommendedName>
        <fullName evidence="9">DUF3099 domain-containing protein</fullName>
    </recommendedName>
</protein>
<organism evidence="7 8">
    <name type="scientific">Corynebacterium appendicis CIP 107643</name>
    <dbReference type="NCBI Taxonomy" id="1161099"/>
    <lineage>
        <taxon>Bacteria</taxon>
        <taxon>Bacillati</taxon>
        <taxon>Actinomycetota</taxon>
        <taxon>Actinomycetes</taxon>
        <taxon>Mycobacteriales</taxon>
        <taxon>Corynebacteriaceae</taxon>
        <taxon>Corynebacterium</taxon>
    </lineage>
</organism>
<comment type="subcellular location">
    <subcellularLocation>
        <location evidence="1">Cell membrane</location>
        <topology evidence="1">Multi-pass membrane protein</topology>
    </subcellularLocation>
</comment>
<keyword evidence="8" id="KW-1185">Reference proteome</keyword>